<proteinExistence type="predicted"/>
<sequence>MGQLAVEQKRILPVGLRLAPSQVWGSIRLVPVLRDHVPGDLRFTRRKYDDDVTVVTREGELMEPGVKYVSYVPHGLVMDWDDRSAAVTVDTRLEASEGKALKRGAATLRVLHRMVHREDKNRLRLLPLHLAMEGFLAQAFGGPEIAWSEYSAQALSEGLSPRQEWSVIGWASAAFNEALRIFEIHEQQVGVLIFHADVLLSASIVSHPQDYRALHRALLEDFYGDLLLQYGFLGDVPTLGLTVDERNISSVAELRSAIVRMREDWAEFHGTMAGGLIGAEVFASTVYEAGPFRLQRFVTSLVPSEENHIGEFIQRGDGTLEYLKTYRLSAAQTRRAYLLKHLAEGGWNLERTAAHLKTTRDDLMLRLKNAGFGYLLKEHVLQEAARRQSRK</sequence>
<evidence type="ECO:0000313" key="4">
    <source>
        <dbReference type="Proteomes" id="UP000001351"/>
    </source>
</evidence>
<reference evidence="3 5" key="1">
    <citation type="submission" date="2006-04" db="EMBL/GenBank/DDBJ databases">
        <authorList>
            <person name="Nierman W.C."/>
        </authorList>
    </citation>
    <scope>NUCLEOTIDE SEQUENCE [LARGE SCALE GENOMIC DNA]</scope>
    <source>
        <strain evidence="3 5">DW4/3-1</strain>
    </source>
</reference>
<evidence type="ECO:0000313" key="2">
    <source>
        <dbReference type="EMBL" id="ADO68615.1"/>
    </source>
</evidence>
<name>Q094J5_STIAD</name>
<dbReference type="PATRIC" id="fig|378806.16.peg.6363"/>
<protein>
    <submittedName>
        <fullName evidence="2">Conserved uncharacterized protein</fullName>
    </submittedName>
</protein>
<dbReference type="HOGENOM" id="CLU_701917_0_0_7"/>
<dbReference type="EMBL" id="AAMD01000039">
    <property type="protein sequence ID" value="EAU67168.1"/>
    <property type="molecule type" value="Genomic_DNA"/>
</dbReference>
<dbReference type="STRING" id="378806.STAUR_0811"/>
<reference evidence="2 4" key="2">
    <citation type="journal article" date="2011" name="Mol. Biol. Evol.">
        <title>Comparative genomic analysis of fruiting body formation in Myxococcales.</title>
        <authorList>
            <person name="Huntley S."/>
            <person name="Hamann N."/>
            <person name="Wegener-Feldbrugge S."/>
            <person name="Treuner-Lange A."/>
            <person name="Kube M."/>
            <person name="Reinhardt R."/>
            <person name="Klages S."/>
            <person name="Muller R."/>
            <person name="Ronning C.M."/>
            <person name="Nierman W.C."/>
            <person name="Sogaard-Andersen L."/>
        </authorList>
    </citation>
    <scope>NUCLEOTIDE SEQUENCE [LARGE SCALE GENOMIC DNA]</scope>
    <source>
        <strain evidence="2 4">DW4/3-1</strain>
    </source>
</reference>
<keyword evidence="4" id="KW-1185">Reference proteome</keyword>
<dbReference type="eggNOG" id="ENOG502Z7KB">
    <property type="taxonomic scope" value="Bacteria"/>
</dbReference>
<feature type="domain" description="ARG and Rhodanese-Phosphatase-superfamily-associated" evidence="1">
    <location>
        <begin position="15"/>
        <end position="289"/>
    </location>
</feature>
<gene>
    <name evidence="2" type="ordered locus">STAUR_0811</name>
    <name evidence="3" type="ORF">STIAU_0517</name>
</gene>
<dbReference type="Pfam" id="PF22549">
    <property type="entry name" value="ARPP-2"/>
    <property type="match status" value="1"/>
</dbReference>
<evidence type="ECO:0000259" key="1">
    <source>
        <dbReference type="Pfam" id="PF22549"/>
    </source>
</evidence>
<accession>Q094J5</accession>
<dbReference type="Proteomes" id="UP000032702">
    <property type="component" value="Unassembled WGS sequence"/>
</dbReference>
<dbReference type="AlphaFoldDB" id="Q094J5"/>
<evidence type="ECO:0000313" key="3">
    <source>
        <dbReference type="EMBL" id="EAU67168.1"/>
    </source>
</evidence>
<evidence type="ECO:0000313" key="5">
    <source>
        <dbReference type="Proteomes" id="UP000032702"/>
    </source>
</evidence>
<dbReference type="RefSeq" id="WP_002613313.1">
    <property type="nucleotide sequence ID" value="NC_014623.1"/>
</dbReference>
<dbReference type="EMBL" id="CP002271">
    <property type="protein sequence ID" value="ADO68615.1"/>
    <property type="molecule type" value="Genomic_DNA"/>
</dbReference>
<organism evidence="3 5">
    <name type="scientific">Stigmatella aurantiaca (strain DW4/3-1)</name>
    <dbReference type="NCBI Taxonomy" id="378806"/>
    <lineage>
        <taxon>Bacteria</taxon>
        <taxon>Pseudomonadati</taxon>
        <taxon>Myxococcota</taxon>
        <taxon>Myxococcia</taxon>
        <taxon>Myxococcales</taxon>
        <taxon>Cystobacterineae</taxon>
        <taxon>Archangiaceae</taxon>
        <taxon>Stigmatella</taxon>
    </lineage>
</organism>
<dbReference type="KEGG" id="sur:STAUR_0811"/>
<dbReference type="Proteomes" id="UP000001351">
    <property type="component" value="Chromosome"/>
</dbReference>
<dbReference type="InterPro" id="IPR054346">
    <property type="entry name" value="ARPP-2"/>
</dbReference>
<dbReference type="OrthoDB" id="5487146at2"/>